<evidence type="ECO:0000256" key="1">
    <source>
        <dbReference type="ARBA" id="ARBA00022723"/>
    </source>
</evidence>
<dbReference type="InterPro" id="IPR011234">
    <property type="entry name" value="Fumarylacetoacetase-like_C"/>
</dbReference>
<proteinExistence type="predicted"/>
<accession>A0A370U739</accession>
<keyword evidence="3" id="KW-0378">Hydrolase</keyword>
<dbReference type="GO" id="GO:0018773">
    <property type="term" value="F:acetylpyruvate hydrolase activity"/>
    <property type="evidence" value="ECO:0007669"/>
    <property type="project" value="TreeGrafter"/>
</dbReference>
<dbReference type="Gene3D" id="3.90.850.10">
    <property type="entry name" value="Fumarylacetoacetase-like, C-terminal domain"/>
    <property type="match status" value="1"/>
</dbReference>
<dbReference type="GO" id="GO:0046872">
    <property type="term" value="F:metal ion binding"/>
    <property type="evidence" value="ECO:0007669"/>
    <property type="project" value="UniProtKB-KW"/>
</dbReference>
<dbReference type="AlphaFoldDB" id="A0A370U739"/>
<organism evidence="3 4">
    <name type="scientific">Marinomonas piezotolerans</name>
    <dbReference type="NCBI Taxonomy" id="2213058"/>
    <lineage>
        <taxon>Bacteria</taxon>
        <taxon>Pseudomonadati</taxon>
        <taxon>Pseudomonadota</taxon>
        <taxon>Gammaproteobacteria</taxon>
        <taxon>Oceanospirillales</taxon>
        <taxon>Oceanospirillaceae</taxon>
        <taxon>Marinomonas</taxon>
    </lineage>
</organism>
<dbReference type="PANTHER" id="PTHR11820:SF90">
    <property type="entry name" value="FLUTATHIONE S-TRANSFERASE"/>
    <property type="match status" value="1"/>
</dbReference>
<evidence type="ECO:0000259" key="2">
    <source>
        <dbReference type="Pfam" id="PF01557"/>
    </source>
</evidence>
<sequence length="234" mass="25507">MSSDYIVAPEPITFLPIVGTGQVFPVRRVYCVGRNYAEHAREMGDDPTRDLPFFFCKDRTCIVPASFSSVTEIPYAVGTEQFEYEVELVVALGAGGQSLTLEQADASVLGYAVGLDMTRRDLQAQAKKKGRPWESGKAFSNSAPISEIMLRKDADLMKEGRISLAVNSVMKQDSNLTHLTWSIAEVIVKLSEQFELHPGDLIMTGTPENVGPVVVGDRINAAVEGVGQIELVVV</sequence>
<gene>
    <name evidence="3" type="ORF">DN730_12660</name>
</gene>
<keyword evidence="1" id="KW-0479">Metal-binding</keyword>
<dbReference type="RefSeq" id="WP_115468514.1">
    <property type="nucleotide sequence ID" value="NZ_QKRA01000006.1"/>
</dbReference>
<dbReference type="InterPro" id="IPR036663">
    <property type="entry name" value="Fumarylacetoacetase_C_sf"/>
</dbReference>
<dbReference type="EMBL" id="QKRA01000006">
    <property type="protein sequence ID" value="RDL43596.1"/>
    <property type="molecule type" value="Genomic_DNA"/>
</dbReference>
<protein>
    <submittedName>
        <fullName evidence="3">FAA hydrolase family protein</fullName>
    </submittedName>
</protein>
<reference evidence="3 4" key="1">
    <citation type="submission" date="2018-06" db="EMBL/GenBank/DDBJ databases">
        <title>Marinomonas sp. YLB-05 draft genome sequence.</title>
        <authorList>
            <person name="Yu L."/>
            <person name="Tang X."/>
        </authorList>
    </citation>
    <scope>NUCLEOTIDE SEQUENCE [LARGE SCALE GENOMIC DNA]</scope>
    <source>
        <strain evidence="3 4">YLB-05</strain>
    </source>
</reference>
<dbReference type="Pfam" id="PF01557">
    <property type="entry name" value="FAA_hydrolase"/>
    <property type="match status" value="1"/>
</dbReference>
<comment type="caution">
    <text evidence="3">The sequence shown here is derived from an EMBL/GenBank/DDBJ whole genome shotgun (WGS) entry which is preliminary data.</text>
</comment>
<name>A0A370U739_9GAMM</name>
<dbReference type="OrthoDB" id="9805307at2"/>
<dbReference type="SUPFAM" id="SSF56529">
    <property type="entry name" value="FAH"/>
    <property type="match status" value="1"/>
</dbReference>
<dbReference type="Proteomes" id="UP000254326">
    <property type="component" value="Unassembled WGS sequence"/>
</dbReference>
<dbReference type="PANTHER" id="PTHR11820">
    <property type="entry name" value="ACYLPYRUVASE"/>
    <property type="match status" value="1"/>
</dbReference>
<keyword evidence="4" id="KW-1185">Reference proteome</keyword>
<feature type="domain" description="Fumarylacetoacetase-like C-terminal" evidence="2">
    <location>
        <begin position="29"/>
        <end position="233"/>
    </location>
</feature>
<evidence type="ECO:0000313" key="3">
    <source>
        <dbReference type="EMBL" id="RDL43596.1"/>
    </source>
</evidence>
<evidence type="ECO:0000313" key="4">
    <source>
        <dbReference type="Proteomes" id="UP000254326"/>
    </source>
</evidence>